<reference evidence="2" key="1">
    <citation type="submission" date="2016-05" db="EMBL/GenBank/DDBJ databases">
        <authorList>
            <person name="Lavstsen T."/>
            <person name="Jespersen J.S."/>
        </authorList>
    </citation>
    <scope>NUCLEOTIDE SEQUENCE</scope>
    <source>
        <tissue evidence="2">Brain</tissue>
    </source>
</reference>
<feature type="transmembrane region" description="Helical" evidence="1">
    <location>
        <begin position="78"/>
        <end position="95"/>
    </location>
</feature>
<accession>A0A1A8PD38</accession>
<gene>
    <name evidence="2" type="primary">Nfu_g_1_024196</name>
</gene>
<feature type="transmembrane region" description="Helical" evidence="1">
    <location>
        <begin position="50"/>
        <end position="71"/>
    </location>
</feature>
<sequence>TDISNLYLPFLHQVPQQCPKVVTPVHKTYFISSRLRENVSFSPFKLTCSGWLWCELFILFVLTTFFSCCYVDQFCLPWDPVLLIFMHFVLIIFFFV</sequence>
<reference evidence="2" key="2">
    <citation type="submission" date="2016-06" db="EMBL/GenBank/DDBJ databases">
        <title>The genome of a short-lived fish provides insights into sex chromosome evolution and the genetic control of aging.</title>
        <authorList>
            <person name="Reichwald K."/>
            <person name="Felder M."/>
            <person name="Petzold A."/>
            <person name="Koch P."/>
            <person name="Groth M."/>
            <person name="Platzer M."/>
        </authorList>
    </citation>
    <scope>NUCLEOTIDE SEQUENCE</scope>
    <source>
        <tissue evidence="2">Brain</tissue>
    </source>
</reference>
<keyword evidence="1" id="KW-0812">Transmembrane</keyword>
<dbReference type="AlphaFoldDB" id="A0A1A8PD38"/>
<feature type="non-terminal residue" evidence="2">
    <location>
        <position position="1"/>
    </location>
</feature>
<protein>
    <submittedName>
        <fullName evidence="2">Uncharacterized protein</fullName>
    </submittedName>
</protein>
<dbReference type="EMBL" id="HAEH01006405">
    <property type="protein sequence ID" value="SBR79143.1"/>
    <property type="molecule type" value="Transcribed_RNA"/>
</dbReference>
<keyword evidence="1" id="KW-0472">Membrane</keyword>
<organism evidence="2">
    <name type="scientific">Nothobranchius rachovii</name>
    <name type="common">bluefin notho</name>
    <dbReference type="NCBI Taxonomy" id="451742"/>
    <lineage>
        <taxon>Eukaryota</taxon>
        <taxon>Metazoa</taxon>
        <taxon>Chordata</taxon>
        <taxon>Craniata</taxon>
        <taxon>Vertebrata</taxon>
        <taxon>Euteleostomi</taxon>
        <taxon>Actinopterygii</taxon>
        <taxon>Neopterygii</taxon>
        <taxon>Teleostei</taxon>
        <taxon>Neoteleostei</taxon>
        <taxon>Acanthomorphata</taxon>
        <taxon>Ovalentaria</taxon>
        <taxon>Atherinomorphae</taxon>
        <taxon>Cyprinodontiformes</taxon>
        <taxon>Nothobranchiidae</taxon>
        <taxon>Nothobranchius</taxon>
    </lineage>
</organism>
<proteinExistence type="predicted"/>
<name>A0A1A8PD38_9TELE</name>
<evidence type="ECO:0000256" key="1">
    <source>
        <dbReference type="SAM" id="Phobius"/>
    </source>
</evidence>
<feature type="non-terminal residue" evidence="2">
    <location>
        <position position="96"/>
    </location>
</feature>
<evidence type="ECO:0000313" key="2">
    <source>
        <dbReference type="EMBL" id="SBR79143.1"/>
    </source>
</evidence>
<keyword evidence="1" id="KW-1133">Transmembrane helix</keyword>